<evidence type="ECO:0000256" key="1">
    <source>
        <dbReference type="SAM" id="MobiDB-lite"/>
    </source>
</evidence>
<evidence type="ECO:0000259" key="3">
    <source>
        <dbReference type="Pfam" id="PF26607"/>
    </source>
</evidence>
<dbReference type="CDD" id="cd22954">
    <property type="entry name" value="PLL_lectin"/>
    <property type="match status" value="1"/>
</dbReference>
<gene>
    <name evidence="4" type="ORF">B0T19DRAFT_457184</name>
</gene>
<dbReference type="Gene3D" id="2.120.10.70">
    <property type="entry name" value="Fucose-specific lectin"/>
    <property type="match status" value="2"/>
</dbReference>
<accession>A0AAE0IWA4</accession>
<protein>
    <recommendedName>
        <fullName evidence="3">PLL-like beta propeller domain-containing protein</fullName>
    </recommendedName>
</protein>
<dbReference type="EMBL" id="JAUEPO010000002">
    <property type="protein sequence ID" value="KAK3332413.1"/>
    <property type="molecule type" value="Genomic_DNA"/>
</dbReference>
<dbReference type="Proteomes" id="UP001286456">
    <property type="component" value="Unassembled WGS sequence"/>
</dbReference>
<feature type="domain" description="PLL-like beta propeller" evidence="3">
    <location>
        <begin position="180"/>
        <end position="414"/>
    </location>
</feature>
<organism evidence="4 5">
    <name type="scientific">Cercophora scortea</name>
    <dbReference type="NCBI Taxonomy" id="314031"/>
    <lineage>
        <taxon>Eukaryota</taxon>
        <taxon>Fungi</taxon>
        <taxon>Dikarya</taxon>
        <taxon>Ascomycota</taxon>
        <taxon>Pezizomycotina</taxon>
        <taxon>Sordariomycetes</taxon>
        <taxon>Sordariomycetidae</taxon>
        <taxon>Sordariales</taxon>
        <taxon>Lasiosphaeriaceae</taxon>
        <taxon>Cercophora</taxon>
    </lineage>
</organism>
<evidence type="ECO:0000313" key="5">
    <source>
        <dbReference type="Proteomes" id="UP001286456"/>
    </source>
</evidence>
<sequence length="420" mass="44587">MVRPSNLLGLLVHGSMAVALSARDMDSSNDAAAAATDATSDSANRADFGKPGGAGKPGHGSGLGGASRPPQDDDENPPSTTPLAGSDASPWANWLSLGGTAVTKPTVASWGTNRLDVFVTGTTSELYHWWSSVVGTWSSVESLGGELHSSPVAVSVGENYLDVFALGRDDDIAYTSWNGNSWSGFTSLSDGNGYAFQTAPLVVTSGYRLDVFGLGLDSIIQRRTRLTPFNSFSEEWEAINDPGTNFEALNGTVSFGSAVWSQGDLHLFAVGTAGSHSELYWNKFDGGDQGSWEELGGILLSQPAAVAWGNGYIDVFVVGTDYQLYDNRYDGSRWSDWFPLGGTLESTPVVVADPANTFKVYAVGTDSGVYLKEWNGSEFSDWQDLNGTAIWTPAAASYDIGKVEVFALDTSHSLRYTGSL</sequence>
<reference evidence="4" key="2">
    <citation type="submission" date="2023-06" db="EMBL/GenBank/DDBJ databases">
        <authorList>
            <consortium name="Lawrence Berkeley National Laboratory"/>
            <person name="Haridas S."/>
            <person name="Hensen N."/>
            <person name="Bonometti L."/>
            <person name="Westerberg I."/>
            <person name="Brannstrom I.O."/>
            <person name="Guillou S."/>
            <person name="Cros-Aarteil S."/>
            <person name="Calhoun S."/>
            <person name="Kuo A."/>
            <person name="Mondo S."/>
            <person name="Pangilinan J."/>
            <person name="Riley R."/>
            <person name="Labutti K."/>
            <person name="Andreopoulos B."/>
            <person name="Lipzen A."/>
            <person name="Chen C."/>
            <person name="Yanf M."/>
            <person name="Daum C."/>
            <person name="Ng V."/>
            <person name="Clum A."/>
            <person name="Steindorff A."/>
            <person name="Ohm R."/>
            <person name="Martin F."/>
            <person name="Silar P."/>
            <person name="Natvig D."/>
            <person name="Lalanne C."/>
            <person name="Gautier V."/>
            <person name="Ament-Velasquez S.L."/>
            <person name="Kruys A."/>
            <person name="Hutchinson M.I."/>
            <person name="Powell A.J."/>
            <person name="Barry K."/>
            <person name="Miller A.N."/>
            <person name="Grigoriev I.V."/>
            <person name="Debuchy R."/>
            <person name="Gladieux P."/>
            <person name="Thoren M.H."/>
            <person name="Johannesson H."/>
        </authorList>
    </citation>
    <scope>NUCLEOTIDE SEQUENCE</scope>
    <source>
        <strain evidence="4">SMH4131-1</strain>
    </source>
</reference>
<reference evidence="4" key="1">
    <citation type="journal article" date="2023" name="Mol. Phylogenet. Evol.">
        <title>Genome-scale phylogeny and comparative genomics of the fungal order Sordariales.</title>
        <authorList>
            <person name="Hensen N."/>
            <person name="Bonometti L."/>
            <person name="Westerberg I."/>
            <person name="Brannstrom I.O."/>
            <person name="Guillou S."/>
            <person name="Cros-Aarteil S."/>
            <person name="Calhoun S."/>
            <person name="Haridas S."/>
            <person name="Kuo A."/>
            <person name="Mondo S."/>
            <person name="Pangilinan J."/>
            <person name="Riley R."/>
            <person name="LaButti K."/>
            <person name="Andreopoulos B."/>
            <person name="Lipzen A."/>
            <person name="Chen C."/>
            <person name="Yan M."/>
            <person name="Daum C."/>
            <person name="Ng V."/>
            <person name="Clum A."/>
            <person name="Steindorff A."/>
            <person name="Ohm R.A."/>
            <person name="Martin F."/>
            <person name="Silar P."/>
            <person name="Natvig D.O."/>
            <person name="Lalanne C."/>
            <person name="Gautier V."/>
            <person name="Ament-Velasquez S.L."/>
            <person name="Kruys A."/>
            <person name="Hutchinson M.I."/>
            <person name="Powell A.J."/>
            <person name="Barry K."/>
            <person name="Miller A.N."/>
            <person name="Grigoriev I.V."/>
            <person name="Debuchy R."/>
            <person name="Gladieux P."/>
            <person name="Hiltunen Thoren M."/>
            <person name="Johannesson H."/>
        </authorList>
    </citation>
    <scope>NUCLEOTIDE SEQUENCE</scope>
    <source>
        <strain evidence="4">SMH4131-1</strain>
    </source>
</reference>
<dbReference type="InterPro" id="IPR058502">
    <property type="entry name" value="PLL-like_beta-prop"/>
</dbReference>
<proteinExistence type="predicted"/>
<comment type="caution">
    <text evidence="4">The sequence shown here is derived from an EMBL/GenBank/DDBJ whole genome shotgun (WGS) entry which is preliminary data.</text>
</comment>
<dbReference type="SUPFAM" id="SSF89372">
    <property type="entry name" value="Fucose-specific lectin"/>
    <property type="match status" value="2"/>
</dbReference>
<keyword evidence="5" id="KW-1185">Reference proteome</keyword>
<feature type="chain" id="PRO_5042158419" description="PLL-like beta propeller domain-containing protein" evidence="2">
    <location>
        <begin position="23"/>
        <end position="420"/>
    </location>
</feature>
<evidence type="ECO:0000256" key="2">
    <source>
        <dbReference type="SAM" id="SignalP"/>
    </source>
</evidence>
<dbReference type="Pfam" id="PF26607">
    <property type="entry name" value="DUF8189"/>
    <property type="match status" value="1"/>
</dbReference>
<dbReference type="AlphaFoldDB" id="A0AAE0IWA4"/>
<name>A0AAE0IWA4_9PEZI</name>
<keyword evidence="2" id="KW-0732">Signal</keyword>
<feature type="compositionally biased region" description="Gly residues" evidence="1">
    <location>
        <begin position="50"/>
        <end position="65"/>
    </location>
</feature>
<feature type="region of interest" description="Disordered" evidence="1">
    <location>
        <begin position="29"/>
        <end position="87"/>
    </location>
</feature>
<feature type="compositionally biased region" description="Low complexity" evidence="1">
    <location>
        <begin position="29"/>
        <end position="46"/>
    </location>
</feature>
<feature type="signal peptide" evidence="2">
    <location>
        <begin position="1"/>
        <end position="22"/>
    </location>
</feature>
<evidence type="ECO:0000313" key="4">
    <source>
        <dbReference type="EMBL" id="KAK3332413.1"/>
    </source>
</evidence>